<keyword evidence="1" id="KW-0597">Phosphoprotein</keyword>
<keyword evidence="7" id="KW-0723">Serine/threonine-protein kinase</keyword>
<evidence type="ECO:0000313" key="10">
    <source>
        <dbReference type="EMBL" id="CAG9573047.1"/>
    </source>
</evidence>
<comment type="similarity">
    <text evidence="7">Belongs to the protein kinase superfamily.</text>
</comment>
<dbReference type="AlphaFoldDB" id="A0A8J2W5R2"/>
<keyword evidence="11" id="KW-1185">Reference proteome</keyword>
<evidence type="ECO:0000256" key="6">
    <source>
        <dbReference type="PROSITE-ProRule" id="PRU10141"/>
    </source>
</evidence>
<keyword evidence="3 6" id="KW-0067">ATP-binding</keyword>
<dbReference type="Gene3D" id="1.10.510.10">
    <property type="entry name" value="Transferase(Phosphotransferase) domain 1"/>
    <property type="match status" value="1"/>
</dbReference>
<evidence type="ECO:0000256" key="7">
    <source>
        <dbReference type="RuleBase" id="RU000304"/>
    </source>
</evidence>
<dbReference type="PANTHER" id="PTHR22988">
    <property type="entry name" value="MYOTONIC DYSTROPHY S/T KINASE-RELATED"/>
    <property type="match status" value="1"/>
</dbReference>
<reference evidence="10" key="1">
    <citation type="submission" date="2021-09" db="EMBL/GenBank/DDBJ databases">
        <authorList>
            <person name="Martin H S."/>
        </authorList>
    </citation>
    <scope>NUCLEOTIDE SEQUENCE</scope>
</reference>
<dbReference type="GO" id="GO:0005856">
    <property type="term" value="C:cytoskeleton"/>
    <property type="evidence" value="ECO:0007669"/>
    <property type="project" value="TreeGrafter"/>
</dbReference>
<evidence type="ECO:0000256" key="8">
    <source>
        <dbReference type="SAM" id="Coils"/>
    </source>
</evidence>
<comment type="caution">
    <text evidence="10">The sequence shown here is derived from an EMBL/GenBank/DDBJ whole genome shotgun (WGS) entry which is preliminary data.</text>
</comment>
<evidence type="ECO:0000256" key="5">
    <source>
        <dbReference type="ARBA" id="ARBA00048679"/>
    </source>
</evidence>
<name>A0A8J2W5R2_9NEOP</name>
<sequence>MAKKIDRESLLDAFTVLYDECNEDPIKKCHELLRTFVEKYRSALAELRRARVCISNFEIIQLIGHGHYGEVHMVRVKQKADVYALKSVPKEEVRKRVVGAEDERNILATASSNWIPKLQYAFQDSNKLYLVMELCNGGDLAGLLSRQNHPLSERDAAFYIAEDAHALKALHGMGYIHRDIKPQNIFLDRGGHVKLVDFGSFAHLSEGGCVVGGTADYGAPELLSSDCTTAHTMCLCRRVNTAISACGYWSLGVVAFELSSKFRASFRAAASQPFIIMAVTSGGTITCIRDQAPPWVPHLRGAEDTTYLPAPGRVPSPPSTAPFRTRPPFAGQLPFVGYSYMAPEEEDIHSGGFSTSHYLTAIDLATYKSAEKLASLQNKLVTAEAAASEAAERARRLADEDHERLRAALQADITSLTLHNKRLERQIDIEMNK</sequence>
<comment type="catalytic activity">
    <reaction evidence="5">
        <text>L-seryl-[protein] + ATP = O-phospho-L-seryl-[protein] + ADP + H(+)</text>
        <dbReference type="Rhea" id="RHEA:17989"/>
        <dbReference type="Rhea" id="RHEA-COMP:9863"/>
        <dbReference type="Rhea" id="RHEA-COMP:11604"/>
        <dbReference type="ChEBI" id="CHEBI:15378"/>
        <dbReference type="ChEBI" id="CHEBI:29999"/>
        <dbReference type="ChEBI" id="CHEBI:30616"/>
        <dbReference type="ChEBI" id="CHEBI:83421"/>
        <dbReference type="ChEBI" id="CHEBI:456216"/>
        <dbReference type="EC" id="2.7.11.1"/>
    </reaction>
</comment>
<dbReference type="InterPro" id="IPR017441">
    <property type="entry name" value="Protein_kinase_ATP_BS"/>
</dbReference>
<dbReference type="PROSITE" id="PS00107">
    <property type="entry name" value="PROTEIN_KINASE_ATP"/>
    <property type="match status" value="1"/>
</dbReference>
<evidence type="ECO:0000256" key="2">
    <source>
        <dbReference type="ARBA" id="ARBA00022741"/>
    </source>
</evidence>
<keyword evidence="7" id="KW-0418">Kinase</keyword>
<dbReference type="SUPFAM" id="SSF56112">
    <property type="entry name" value="Protein kinase-like (PK-like)"/>
    <property type="match status" value="1"/>
</dbReference>
<dbReference type="GO" id="GO:0031032">
    <property type="term" value="P:actomyosin structure organization"/>
    <property type="evidence" value="ECO:0007669"/>
    <property type="project" value="TreeGrafter"/>
</dbReference>
<dbReference type="PROSITE" id="PS00108">
    <property type="entry name" value="PROTEIN_KINASE_ST"/>
    <property type="match status" value="1"/>
</dbReference>
<dbReference type="Pfam" id="PF00069">
    <property type="entry name" value="Pkinase"/>
    <property type="match status" value="1"/>
</dbReference>
<dbReference type="PANTHER" id="PTHR22988:SF71">
    <property type="entry name" value="CITRON RHO-INTERACTING KINASE"/>
    <property type="match status" value="1"/>
</dbReference>
<feature type="coiled-coil region" evidence="8">
    <location>
        <begin position="373"/>
        <end position="426"/>
    </location>
</feature>
<dbReference type="InterPro" id="IPR000719">
    <property type="entry name" value="Prot_kinase_dom"/>
</dbReference>
<comment type="catalytic activity">
    <reaction evidence="4">
        <text>L-threonyl-[protein] + ATP = O-phospho-L-threonyl-[protein] + ADP + H(+)</text>
        <dbReference type="Rhea" id="RHEA:46608"/>
        <dbReference type="Rhea" id="RHEA-COMP:11060"/>
        <dbReference type="Rhea" id="RHEA-COMP:11605"/>
        <dbReference type="ChEBI" id="CHEBI:15378"/>
        <dbReference type="ChEBI" id="CHEBI:30013"/>
        <dbReference type="ChEBI" id="CHEBI:30616"/>
        <dbReference type="ChEBI" id="CHEBI:61977"/>
        <dbReference type="ChEBI" id="CHEBI:456216"/>
        <dbReference type="EC" id="2.7.11.1"/>
    </reaction>
</comment>
<accession>A0A8J2W5R2</accession>
<dbReference type="Proteomes" id="UP000789524">
    <property type="component" value="Unassembled WGS sequence"/>
</dbReference>
<protein>
    <submittedName>
        <fullName evidence="10">(African queen) hypothetical protein</fullName>
    </submittedName>
</protein>
<dbReference type="InterPro" id="IPR050839">
    <property type="entry name" value="Rho-assoc_Ser/Thr_Kinase"/>
</dbReference>
<dbReference type="InterPro" id="IPR008271">
    <property type="entry name" value="Ser/Thr_kinase_AS"/>
</dbReference>
<dbReference type="InterPro" id="IPR011009">
    <property type="entry name" value="Kinase-like_dom_sf"/>
</dbReference>
<dbReference type="OrthoDB" id="5919042at2759"/>
<organism evidence="10 11">
    <name type="scientific">Danaus chrysippus</name>
    <name type="common">African queen</name>
    <dbReference type="NCBI Taxonomy" id="151541"/>
    <lineage>
        <taxon>Eukaryota</taxon>
        <taxon>Metazoa</taxon>
        <taxon>Ecdysozoa</taxon>
        <taxon>Arthropoda</taxon>
        <taxon>Hexapoda</taxon>
        <taxon>Insecta</taxon>
        <taxon>Pterygota</taxon>
        <taxon>Neoptera</taxon>
        <taxon>Endopterygota</taxon>
        <taxon>Lepidoptera</taxon>
        <taxon>Glossata</taxon>
        <taxon>Ditrysia</taxon>
        <taxon>Papilionoidea</taxon>
        <taxon>Nymphalidae</taxon>
        <taxon>Danainae</taxon>
        <taxon>Danaini</taxon>
        <taxon>Danaina</taxon>
        <taxon>Danaus</taxon>
        <taxon>Anosia</taxon>
    </lineage>
</organism>
<keyword evidence="8" id="KW-0175">Coiled coil</keyword>
<evidence type="ECO:0000259" key="9">
    <source>
        <dbReference type="PROSITE" id="PS50011"/>
    </source>
</evidence>
<keyword evidence="7" id="KW-0808">Transferase</keyword>
<feature type="domain" description="Protein kinase" evidence="9">
    <location>
        <begin position="57"/>
        <end position="405"/>
    </location>
</feature>
<proteinExistence type="inferred from homology"/>
<dbReference type="GO" id="GO:0004674">
    <property type="term" value="F:protein serine/threonine kinase activity"/>
    <property type="evidence" value="ECO:0007669"/>
    <property type="project" value="UniProtKB-KW"/>
</dbReference>
<dbReference type="EMBL" id="CAKASE010000069">
    <property type="protein sequence ID" value="CAG9573047.1"/>
    <property type="molecule type" value="Genomic_DNA"/>
</dbReference>
<evidence type="ECO:0000256" key="4">
    <source>
        <dbReference type="ARBA" id="ARBA00047899"/>
    </source>
</evidence>
<dbReference type="GO" id="GO:0005737">
    <property type="term" value="C:cytoplasm"/>
    <property type="evidence" value="ECO:0007669"/>
    <property type="project" value="TreeGrafter"/>
</dbReference>
<dbReference type="GO" id="GO:0005524">
    <property type="term" value="F:ATP binding"/>
    <property type="evidence" value="ECO:0007669"/>
    <property type="project" value="UniProtKB-UniRule"/>
</dbReference>
<keyword evidence="2 6" id="KW-0547">Nucleotide-binding</keyword>
<evidence type="ECO:0000256" key="3">
    <source>
        <dbReference type="ARBA" id="ARBA00022840"/>
    </source>
</evidence>
<evidence type="ECO:0000313" key="11">
    <source>
        <dbReference type="Proteomes" id="UP000789524"/>
    </source>
</evidence>
<dbReference type="PROSITE" id="PS50011">
    <property type="entry name" value="PROTEIN_KINASE_DOM"/>
    <property type="match status" value="1"/>
</dbReference>
<gene>
    <name evidence="10" type="ORF">DCHRY22_LOCUS10355</name>
</gene>
<dbReference type="Gene3D" id="3.30.200.20">
    <property type="entry name" value="Phosphorylase Kinase, domain 1"/>
    <property type="match status" value="1"/>
</dbReference>
<feature type="binding site" evidence="6">
    <location>
        <position position="86"/>
    </location>
    <ligand>
        <name>ATP</name>
        <dbReference type="ChEBI" id="CHEBI:30616"/>
    </ligand>
</feature>
<evidence type="ECO:0000256" key="1">
    <source>
        <dbReference type="ARBA" id="ARBA00022553"/>
    </source>
</evidence>
<dbReference type="SMART" id="SM00220">
    <property type="entry name" value="S_TKc"/>
    <property type="match status" value="1"/>
</dbReference>